<name>A0A443PK03_9MAGN</name>
<proteinExistence type="predicted"/>
<dbReference type="EMBL" id="QPKB01000008">
    <property type="protein sequence ID" value="RWR91079.1"/>
    <property type="molecule type" value="Genomic_DNA"/>
</dbReference>
<feature type="region of interest" description="Disordered" evidence="1">
    <location>
        <begin position="44"/>
        <end position="94"/>
    </location>
</feature>
<organism evidence="2 3">
    <name type="scientific">Cinnamomum micranthum f. kanehirae</name>
    <dbReference type="NCBI Taxonomy" id="337451"/>
    <lineage>
        <taxon>Eukaryota</taxon>
        <taxon>Viridiplantae</taxon>
        <taxon>Streptophyta</taxon>
        <taxon>Embryophyta</taxon>
        <taxon>Tracheophyta</taxon>
        <taxon>Spermatophyta</taxon>
        <taxon>Magnoliopsida</taxon>
        <taxon>Magnoliidae</taxon>
        <taxon>Laurales</taxon>
        <taxon>Lauraceae</taxon>
        <taxon>Cinnamomum</taxon>
    </lineage>
</organism>
<dbReference type="Proteomes" id="UP000283530">
    <property type="component" value="Unassembled WGS sequence"/>
</dbReference>
<gene>
    <name evidence="2" type="ORF">CKAN_02021700</name>
</gene>
<feature type="compositionally biased region" description="Polar residues" evidence="1">
    <location>
        <begin position="71"/>
        <end position="94"/>
    </location>
</feature>
<dbReference type="InterPro" id="IPR038765">
    <property type="entry name" value="Papain-like_cys_pep_sf"/>
</dbReference>
<dbReference type="AlphaFoldDB" id="A0A443PK03"/>
<keyword evidence="3" id="KW-1185">Reference proteome</keyword>
<evidence type="ECO:0000313" key="2">
    <source>
        <dbReference type="EMBL" id="RWR91079.1"/>
    </source>
</evidence>
<reference evidence="2 3" key="1">
    <citation type="journal article" date="2019" name="Nat. Plants">
        <title>Stout camphor tree genome fills gaps in understanding of flowering plant genome evolution.</title>
        <authorList>
            <person name="Chaw S.M."/>
            <person name="Liu Y.C."/>
            <person name="Wu Y.W."/>
            <person name="Wang H.Y."/>
            <person name="Lin C.I."/>
            <person name="Wu C.S."/>
            <person name="Ke H.M."/>
            <person name="Chang L.Y."/>
            <person name="Hsu C.Y."/>
            <person name="Yang H.T."/>
            <person name="Sudianto E."/>
            <person name="Hsu M.H."/>
            <person name="Wu K.P."/>
            <person name="Wang L.N."/>
            <person name="Leebens-Mack J.H."/>
            <person name="Tsai I.J."/>
        </authorList>
    </citation>
    <scope>NUCLEOTIDE SEQUENCE [LARGE SCALE GENOMIC DNA]</scope>
    <source>
        <strain evidence="3">cv. Chaw 1501</strain>
        <tissue evidence="2">Young leaves</tissue>
    </source>
</reference>
<dbReference type="Gene3D" id="3.40.395.10">
    <property type="entry name" value="Adenoviral Proteinase, Chain A"/>
    <property type="match status" value="1"/>
</dbReference>
<accession>A0A443PK03</accession>
<evidence type="ECO:0000313" key="3">
    <source>
        <dbReference type="Proteomes" id="UP000283530"/>
    </source>
</evidence>
<sequence>MADPSQINRFVKSMQRKVEMFKKAWSSSFVSFNVENCINSTFDEKGKADMRSPSPKTPVGSRNGAYGLSPSPRTSTHVSTPQSAKSKIPVNLSTPQSWSKEKDLIVLGGPDESIGQRLGKNKMGSIVGRMKANPRKASFIPTLKSPHYVPKNKRTKVSRSNPNYCLNHAEKSCLEEFWIRLYSNCDCGIFTMANAEHVAYRRAIEYTQADICYYRQKIVTDIYQKQKQLYSYFFESQNVS</sequence>
<comment type="caution">
    <text evidence="2">The sequence shown here is derived from an EMBL/GenBank/DDBJ whole genome shotgun (WGS) entry which is preliminary data.</text>
</comment>
<protein>
    <submittedName>
        <fullName evidence="2">Uncharacterized protein</fullName>
    </submittedName>
</protein>
<dbReference type="OrthoDB" id="10416319at2759"/>
<dbReference type="SUPFAM" id="SSF54001">
    <property type="entry name" value="Cysteine proteinases"/>
    <property type="match status" value="1"/>
</dbReference>
<evidence type="ECO:0000256" key="1">
    <source>
        <dbReference type="SAM" id="MobiDB-lite"/>
    </source>
</evidence>